<sequence>MRFKCRLQHDQYAEIDDNLVGSGKNLMAHRRVLFQRPIRRLFMVGRSYRQNFIRM</sequence>
<accession>A0A915HHW2</accession>
<proteinExistence type="predicted"/>
<reference evidence="2" key="1">
    <citation type="submission" date="2022-11" db="UniProtKB">
        <authorList>
            <consortium name="WormBaseParasite"/>
        </authorList>
    </citation>
    <scope>IDENTIFICATION</scope>
</reference>
<evidence type="ECO:0000313" key="1">
    <source>
        <dbReference type="Proteomes" id="UP000887565"/>
    </source>
</evidence>
<dbReference type="AlphaFoldDB" id="A0A915HHW2"/>
<protein>
    <submittedName>
        <fullName evidence="2">Uncharacterized protein</fullName>
    </submittedName>
</protein>
<dbReference type="Proteomes" id="UP000887565">
    <property type="component" value="Unplaced"/>
</dbReference>
<organism evidence="1 2">
    <name type="scientific">Romanomermis culicivorax</name>
    <name type="common">Nematode worm</name>
    <dbReference type="NCBI Taxonomy" id="13658"/>
    <lineage>
        <taxon>Eukaryota</taxon>
        <taxon>Metazoa</taxon>
        <taxon>Ecdysozoa</taxon>
        <taxon>Nematoda</taxon>
        <taxon>Enoplea</taxon>
        <taxon>Dorylaimia</taxon>
        <taxon>Mermithida</taxon>
        <taxon>Mermithoidea</taxon>
        <taxon>Mermithidae</taxon>
        <taxon>Romanomermis</taxon>
    </lineage>
</organism>
<name>A0A915HHW2_ROMCU</name>
<dbReference type="WBParaSite" id="nRc.2.0.1.t01228-RA">
    <property type="protein sequence ID" value="nRc.2.0.1.t01228-RA"/>
    <property type="gene ID" value="nRc.2.0.1.g01228"/>
</dbReference>
<keyword evidence="1" id="KW-1185">Reference proteome</keyword>
<evidence type="ECO:0000313" key="2">
    <source>
        <dbReference type="WBParaSite" id="nRc.2.0.1.t01228-RA"/>
    </source>
</evidence>